<dbReference type="PANTHER" id="PTHR38599">
    <property type="entry name" value="CUPIN DOMAIN PROTEIN (AFU_ORTHOLOGUE AFUA_3G13620)"/>
    <property type="match status" value="1"/>
</dbReference>
<evidence type="ECO:0000313" key="3">
    <source>
        <dbReference type="Proteomes" id="UP000597444"/>
    </source>
</evidence>
<protein>
    <recommendedName>
        <fullName evidence="1">Cupin type-2 domain-containing protein</fullName>
    </recommendedName>
</protein>
<dbReference type="Proteomes" id="UP000597444">
    <property type="component" value="Unassembled WGS sequence"/>
</dbReference>
<dbReference type="PANTHER" id="PTHR38599:SF1">
    <property type="entry name" value="CUPIN DOMAIN PROTEIN (AFU_ORTHOLOGUE AFUA_3G13620)"/>
    <property type="match status" value="1"/>
</dbReference>
<evidence type="ECO:0000259" key="1">
    <source>
        <dbReference type="Pfam" id="PF07883"/>
    </source>
</evidence>
<gene>
    <name evidence="2" type="ORF">KSF_096340</name>
</gene>
<evidence type="ECO:0000313" key="2">
    <source>
        <dbReference type="EMBL" id="GHO99586.1"/>
    </source>
</evidence>
<dbReference type="SUPFAM" id="SSF51182">
    <property type="entry name" value="RmlC-like cupins"/>
    <property type="match status" value="1"/>
</dbReference>
<accession>A0A8J3J0Y5</accession>
<dbReference type="AlphaFoldDB" id="A0A8J3J0Y5"/>
<name>A0A8J3J0Y5_9CHLR</name>
<dbReference type="InterPro" id="IPR014710">
    <property type="entry name" value="RmlC-like_jellyroll"/>
</dbReference>
<dbReference type="InterPro" id="IPR011051">
    <property type="entry name" value="RmlC_Cupin_sf"/>
</dbReference>
<comment type="caution">
    <text evidence="2">The sequence shown here is derived from an EMBL/GenBank/DDBJ whole genome shotgun (WGS) entry which is preliminary data.</text>
</comment>
<reference evidence="2" key="1">
    <citation type="submission" date="2020-10" db="EMBL/GenBank/DDBJ databases">
        <title>Taxonomic study of unclassified bacteria belonging to the class Ktedonobacteria.</title>
        <authorList>
            <person name="Yabe S."/>
            <person name="Wang C.M."/>
            <person name="Zheng Y."/>
            <person name="Sakai Y."/>
            <person name="Cavaletti L."/>
            <person name="Monciardini P."/>
            <person name="Donadio S."/>
        </authorList>
    </citation>
    <scope>NUCLEOTIDE SEQUENCE</scope>
    <source>
        <strain evidence="2">ID150040</strain>
    </source>
</reference>
<dbReference type="EMBL" id="BNJK01000002">
    <property type="protein sequence ID" value="GHO99586.1"/>
    <property type="molecule type" value="Genomic_DNA"/>
</dbReference>
<proteinExistence type="predicted"/>
<sequence>MFAAFSSTEPLNPAPAVGKQTWDEFVRYWYHKQDGYPTPQAQVPVLLEETVQVHDPVQVSVLTVTLEPGAQGAPPHRHPGPVFGFVVEGDILFEMRGHAPRTYKQGEVFYEPYGCVHLLANNPSPFSRAIFVAILLGEPGQPILTPVQLQAGTNDPVDDTQSSCH</sequence>
<keyword evidence="3" id="KW-1185">Reference proteome</keyword>
<organism evidence="2 3">
    <name type="scientific">Reticulibacter mediterranei</name>
    <dbReference type="NCBI Taxonomy" id="2778369"/>
    <lineage>
        <taxon>Bacteria</taxon>
        <taxon>Bacillati</taxon>
        <taxon>Chloroflexota</taxon>
        <taxon>Ktedonobacteria</taxon>
        <taxon>Ktedonobacterales</taxon>
        <taxon>Reticulibacteraceae</taxon>
        <taxon>Reticulibacter</taxon>
    </lineage>
</organism>
<dbReference type="CDD" id="cd02234">
    <property type="entry name" value="cupin_BLR7677-like"/>
    <property type="match status" value="1"/>
</dbReference>
<dbReference type="InterPro" id="IPR013096">
    <property type="entry name" value="Cupin_2"/>
</dbReference>
<dbReference type="Pfam" id="PF07883">
    <property type="entry name" value="Cupin_2"/>
    <property type="match status" value="1"/>
</dbReference>
<dbReference type="Gene3D" id="2.60.120.10">
    <property type="entry name" value="Jelly Rolls"/>
    <property type="match status" value="1"/>
</dbReference>
<feature type="domain" description="Cupin type-2" evidence="1">
    <location>
        <begin position="63"/>
        <end position="122"/>
    </location>
</feature>